<reference evidence="3" key="1">
    <citation type="submission" date="2021-11" db="EMBL/GenBank/DDBJ databases">
        <title>Purpureocillium_takamizusanense_genome.</title>
        <authorList>
            <person name="Nguyen N.-H."/>
        </authorList>
    </citation>
    <scope>NUCLEOTIDE SEQUENCE</scope>
    <source>
        <strain evidence="3">PT3</strain>
    </source>
</reference>
<dbReference type="Proteomes" id="UP000829364">
    <property type="component" value="Chromosome 7"/>
</dbReference>
<sequence>MQPSPSLPDGQWARSQGHGDHPADNSSPPPSPPRSRIPRKSELHVQAPAASSSKSSSPATSTSRRQSSIATSKEPRSPLRQSFSTTQLDDPGEATTTPSRVPPNMPLTGDGRTPASQVVNQHGRDNVSSSRRSRPVGARTWDAGTAHAHVGPTSSSASNTVHASTAQSASPGVGPRFSLFSSLSALKGPAPSSVAVPQDDELININIEALLFPAGPPAEGDAFSPAAFKNLHVNAVGLLRKFQTAYQQRTVTLLELRAEREAQDDEKIGLETRSHHLKLQLEGMAQKATDIESTMRCLREELDTERRLRMEERQAKYAAPSTISVSEDLDAEEDQMDERRRSVGTSKTDMGSETDAESIEGASVFSRSRSPTVRSSVTDATSADSMPAPPLPQKSKRASLEPPPAANKVQSHPQPQLSAFQRFFKGGSHVETPKVEEPPALYSCRNCEGQDASTAWNTVSLLRDENKGLKKRVGELESAVEEVLDAVNGVGMSPLSV</sequence>
<gene>
    <name evidence="3" type="ORF">JDV02_007363</name>
</gene>
<feature type="compositionally biased region" description="Low complexity" evidence="2">
    <location>
        <begin position="46"/>
        <end position="68"/>
    </location>
</feature>
<feature type="coiled-coil region" evidence="1">
    <location>
        <begin position="459"/>
        <end position="486"/>
    </location>
</feature>
<evidence type="ECO:0000313" key="4">
    <source>
        <dbReference type="Proteomes" id="UP000829364"/>
    </source>
</evidence>
<dbReference type="EMBL" id="CP086360">
    <property type="protein sequence ID" value="UNI21368.1"/>
    <property type="molecule type" value="Genomic_DNA"/>
</dbReference>
<name>A0A9Q8QKE3_9HYPO</name>
<dbReference type="KEGG" id="ptkz:JDV02_007363"/>
<evidence type="ECO:0000313" key="3">
    <source>
        <dbReference type="EMBL" id="UNI21368.1"/>
    </source>
</evidence>
<organism evidence="3 4">
    <name type="scientific">Purpureocillium takamizusanense</name>
    <dbReference type="NCBI Taxonomy" id="2060973"/>
    <lineage>
        <taxon>Eukaryota</taxon>
        <taxon>Fungi</taxon>
        <taxon>Dikarya</taxon>
        <taxon>Ascomycota</taxon>
        <taxon>Pezizomycotina</taxon>
        <taxon>Sordariomycetes</taxon>
        <taxon>Hypocreomycetidae</taxon>
        <taxon>Hypocreales</taxon>
        <taxon>Ophiocordycipitaceae</taxon>
        <taxon>Purpureocillium</taxon>
    </lineage>
</organism>
<dbReference type="RefSeq" id="XP_047844849.1">
    <property type="nucleotide sequence ID" value="XM_047988851.1"/>
</dbReference>
<protein>
    <submittedName>
        <fullName evidence="3">Uncharacterized protein</fullName>
    </submittedName>
</protein>
<proteinExistence type="predicted"/>
<dbReference type="OrthoDB" id="5377009at2759"/>
<feature type="region of interest" description="Disordered" evidence="2">
    <location>
        <begin position="1"/>
        <end position="173"/>
    </location>
</feature>
<keyword evidence="4" id="KW-1185">Reference proteome</keyword>
<evidence type="ECO:0000256" key="1">
    <source>
        <dbReference type="SAM" id="Coils"/>
    </source>
</evidence>
<feature type="compositionally biased region" description="Polar residues" evidence="2">
    <location>
        <begin position="79"/>
        <end position="99"/>
    </location>
</feature>
<feature type="compositionally biased region" description="Polar residues" evidence="2">
    <location>
        <begin position="152"/>
        <end position="170"/>
    </location>
</feature>
<feature type="region of interest" description="Disordered" evidence="2">
    <location>
        <begin position="311"/>
        <end position="414"/>
    </location>
</feature>
<feature type="compositionally biased region" description="Polar residues" evidence="2">
    <location>
        <begin position="114"/>
        <end position="130"/>
    </location>
</feature>
<evidence type="ECO:0000256" key="2">
    <source>
        <dbReference type="SAM" id="MobiDB-lite"/>
    </source>
</evidence>
<feature type="compositionally biased region" description="Acidic residues" evidence="2">
    <location>
        <begin position="327"/>
        <end position="336"/>
    </location>
</feature>
<dbReference type="AlphaFoldDB" id="A0A9Q8QKE3"/>
<dbReference type="GeneID" id="72069311"/>
<accession>A0A9Q8QKE3</accession>
<keyword evidence="1" id="KW-0175">Coiled coil</keyword>
<feature type="compositionally biased region" description="Low complexity" evidence="2">
    <location>
        <begin position="363"/>
        <end position="377"/>
    </location>
</feature>